<feature type="region of interest" description="Disordered" evidence="12">
    <location>
        <begin position="1957"/>
        <end position="1994"/>
    </location>
</feature>
<keyword evidence="9 11" id="KW-0739">Sodium transport</keyword>
<dbReference type="InterPro" id="IPR016024">
    <property type="entry name" value="ARM-type_fold"/>
</dbReference>
<sequence length="2018" mass="230164">MEPPSSPVKGFWSRGGRKPLAIKETPDPSPPLDFWHLKTVQFVSMDNEMKTTVDKPSTNRLNRVGTINEQTDTSVSQVTGVEKTYLPSPEVVLDVCNDLDLKGKKVDNDNIQVLWSDYRDNTTMHGLKNMNLKQRHRLRCCIWAAALIVMGSCLIYTSYKQVKNYLSYPTIINTQVQTKTSVKFPAITFCSASPLKNETLPKIPDLEYFFLYQSVGNAEPRNLSYSEYHVPINASWVNDTANQIEDLFLLCNFDGKHRICKSDMEAIITPVGVCYTFNGRQFVSKNGDRITSRTGSTSGLLLILIVNQKSYVYNDIMTAGIKVIIHDQNDEPDVIDKGFFVSPGFSTFASIHKTEYRYLPSPYKIYGNQFCVDTKSPEYRNPLQYYDVYSKTACMRECKQDHVFRLCGCRTPYDKAILNSSLVQPNARLTPSISDKGLRRQLSAELNETIHPEHFGPFKERPEVFRMRDYIELWHICKHFYDIFDSYKFSPREIDAMFHVAVWPQLSKLQFEGIYHPTPLLKLLHMCATNRRYWTLLAKCHDSDPTLTPISAVLRLLNAKDVSKSVTDFIIVMLDNLLSREEDEEMESITTATPVKVNKMMHISVLEVEQFGVELLKPHVSDILTYIQRAIKNIKGHGKKSQAAGKELSILSRISEFVTDQSACLSLIELLLPFLGEGLSRTPDTEVNILNSIRNLLEKVEDKKKFYSACNSRIVIANSNQDLKDISQLLTEMNAWDPKHTEEPDYIKRLNAHKKVNEAIKKMEENLDVDFLIPVLHSCCYCIKMVDDMSLRDNATHTLVTMVKQFSVVTYDQDDFRELISNGLVQEVKAGFKNKKETVRHEFIALLSVLVDTFPSHDMFADLVVLKDKDVEADFFENIRHIQTHRRSRALKKMKRILYSRSIRKEILVSYLLPLTSSFLLDETYTKAQGLQESAIDSMATLCKQLPWHVYIHQLDYFLSLLSKKFEKKKLLVRVIVGILDAFHFDLRNSQHAVVTLPDAIAKKKAKGEITGMEEPNPLEDTEMESTKEEAIPMVPEEEDETTATTSDPSSKQPDRMVICSAGQATRIHCNIMKSVIPHLQRSLTKKDKSEDEHKLVRKNIAEDSEVLRVPIALAMIKLLQNLPHKSLEHNLPGILLKVCNFLKSRAVEIRNTARDTLVQITTSLGPRFFPFILSELRGTLRKGYQVHVLCYTVFVLLKNLLPVLKPGDLSVCRKSLQDVFHEDLFGQVAEEKEVAGVTTKLFEARSSKSYDSYRILAQVISRDSLMAFITPLKEVLVSTHSHTIARKVQEVLKKVVTGLLDNPGLDTESLMIFTHGLITQSFPQLSENQSKKKKGEDKDAQTFRPQSCLLLPQEPKRGGDKPKLSKKTNIHVLVEFGLQLMSLCLRRGRLVATEEEHRKLVDPFITILADCLFAKHIRINTLSLRCLCWLLKFDLPSVNSHITKLANGMFILLKNYASAGASKGENLELISMAFKAVTVLVRDVKIYKLEQTQLQVLLTFCEEDLYDYNRQSTAFSLLKAILSRKLNVPEVLELIRKVEDMSITADSPHVRRECRQIALQYILEYPLGKLLNKHLEYYVTQLSYEMEMGRESALEMLATIFSSFPQNILNDHAGMFFIPMSAALVNDESTKCRKLTALAIKSLLQKINHRILAAQLTGLFIEVESAKFSHHLSVILPIIQQQIDPGRYSDNSGGSEGETEKDRLLFNCLNTLLKLLRECDLIRDAKWTDDMNLIWESIISHLGYEHMWVQLASCQLIGLLFAAWTPEEILQPVEKSGQTDFIKTDSINKLESLAVDLITQLQSKYLTDELANQIIKNMVFIAKVAKLLSDKESSSDSVEQKGQRSSKGKKCLSLRWLVKKMVREANHEAVNQPKTTIKRSSVFKWIAALSMDLGPTLLPSVVPIVMPALQRETNENNPNTDSALKSLAQEVLDIMRKILGVETYTQLFAKTHKEQYDRKESRKRKDAVEAVSNPQYAAKKKMKKNLAKREAKKRKLEEFRVSKKIKKRKVKDMAFTS</sequence>
<dbReference type="InterPro" id="IPR011430">
    <property type="entry name" value="UTP20_N"/>
</dbReference>
<evidence type="ECO:0000259" key="13">
    <source>
        <dbReference type="Pfam" id="PF07539"/>
    </source>
</evidence>
<keyword evidence="10 11" id="KW-0407">Ion channel</keyword>
<reference evidence="16" key="1">
    <citation type="journal article" date="2012" name="Nature">
        <title>The oyster genome reveals stress adaptation and complexity of shell formation.</title>
        <authorList>
            <person name="Zhang G."/>
            <person name="Fang X."/>
            <person name="Guo X."/>
            <person name="Li L."/>
            <person name="Luo R."/>
            <person name="Xu F."/>
            <person name="Yang P."/>
            <person name="Zhang L."/>
            <person name="Wang X."/>
            <person name="Qi H."/>
            <person name="Xiong Z."/>
            <person name="Que H."/>
            <person name="Xie Y."/>
            <person name="Holland P.W."/>
            <person name="Paps J."/>
            <person name="Zhu Y."/>
            <person name="Wu F."/>
            <person name="Chen Y."/>
            <person name="Wang J."/>
            <person name="Peng C."/>
            <person name="Meng J."/>
            <person name="Yang L."/>
            <person name="Liu J."/>
            <person name="Wen B."/>
            <person name="Zhang N."/>
            <person name="Huang Z."/>
            <person name="Zhu Q."/>
            <person name="Feng Y."/>
            <person name="Mount A."/>
            <person name="Hedgecock D."/>
            <person name="Xu Z."/>
            <person name="Liu Y."/>
            <person name="Domazet-Loso T."/>
            <person name="Du Y."/>
            <person name="Sun X."/>
            <person name="Zhang S."/>
            <person name="Liu B."/>
            <person name="Cheng P."/>
            <person name="Jiang X."/>
            <person name="Li J."/>
            <person name="Fan D."/>
            <person name="Wang W."/>
            <person name="Fu W."/>
            <person name="Wang T."/>
            <person name="Wang B."/>
            <person name="Zhang J."/>
            <person name="Peng Z."/>
            <person name="Li Y."/>
            <person name="Li N."/>
            <person name="Wang J."/>
            <person name="Chen M."/>
            <person name="He Y."/>
            <person name="Tan F."/>
            <person name="Song X."/>
            <person name="Zheng Q."/>
            <person name="Huang R."/>
            <person name="Yang H."/>
            <person name="Du X."/>
            <person name="Chen L."/>
            <person name="Yang M."/>
            <person name="Gaffney P.M."/>
            <person name="Wang S."/>
            <person name="Luo L."/>
            <person name="She Z."/>
            <person name="Ming Y."/>
            <person name="Huang W."/>
            <person name="Zhang S."/>
            <person name="Huang B."/>
            <person name="Zhang Y."/>
            <person name="Qu T."/>
            <person name="Ni P."/>
            <person name="Miao G."/>
            <person name="Wang J."/>
            <person name="Wang Q."/>
            <person name="Steinberg C.E."/>
            <person name="Wang H."/>
            <person name="Li N."/>
            <person name="Qian L."/>
            <person name="Zhang G."/>
            <person name="Li Y."/>
            <person name="Yang H."/>
            <person name="Liu X."/>
            <person name="Wang J."/>
            <person name="Yin Y."/>
            <person name="Wang J."/>
        </authorList>
    </citation>
    <scope>NUCLEOTIDE SEQUENCE [LARGE SCALE GENOMIC DNA]</scope>
    <source>
        <strain evidence="16">05x7-T-G4-1.051#20</strain>
    </source>
</reference>
<dbReference type="HOGENOM" id="CLU_001723_2_0_1"/>
<feature type="domain" description="U3 small nucleolar RNA-associated protein 20 N-terminal" evidence="13">
    <location>
        <begin position="478"/>
        <end position="835"/>
    </location>
</feature>
<evidence type="ECO:0000256" key="8">
    <source>
        <dbReference type="ARBA" id="ARBA00023136"/>
    </source>
</evidence>
<dbReference type="PANTHER" id="PTHR17695">
    <property type="entry name" value="SMALL SUBUNIT PROCESSOME COMPONENT 20 HOMOLOG"/>
    <property type="match status" value="1"/>
</dbReference>
<dbReference type="GO" id="GO:0032040">
    <property type="term" value="C:small-subunit processome"/>
    <property type="evidence" value="ECO:0007669"/>
    <property type="project" value="TreeGrafter"/>
</dbReference>
<accession>K1PSF4</accession>
<dbReference type="GO" id="GO:0030686">
    <property type="term" value="C:90S preribosome"/>
    <property type="evidence" value="ECO:0007669"/>
    <property type="project" value="TreeGrafter"/>
</dbReference>
<dbReference type="SUPFAM" id="SSF48371">
    <property type="entry name" value="ARM repeat"/>
    <property type="match status" value="1"/>
</dbReference>
<evidence type="ECO:0000313" key="16">
    <source>
        <dbReference type="EMBL" id="EKC19370.1"/>
    </source>
</evidence>
<feature type="compositionally biased region" description="Basic residues" evidence="12">
    <location>
        <begin position="1979"/>
        <end position="1994"/>
    </location>
</feature>
<evidence type="ECO:0000259" key="15">
    <source>
        <dbReference type="Pfam" id="PF23099"/>
    </source>
</evidence>
<organism evidence="16">
    <name type="scientific">Magallana gigas</name>
    <name type="common">Pacific oyster</name>
    <name type="synonym">Crassostrea gigas</name>
    <dbReference type="NCBI Taxonomy" id="29159"/>
    <lineage>
        <taxon>Eukaryota</taxon>
        <taxon>Metazoa</taxon>
        <taxon>Spiralia</taxon>
        <taxon>Lophotrochozoa</taxon>
        <taxon>Mollusca</taxon>
        <taxon>Bivalvia</taxon>
        <taxon>Autobranchia</taxon>
        <taxon>Pteriomorphia</taxon>
        <taxon>Ostreida</taxon>
        <taxon>Ostreoidea</taxon>
        <taxon>Ostreidae</taxon>
        <taxon>Magallana</taxon>
    </lineage>
</organism>
<dbReference type="Pfam" id="PF07539">
    <property type="entry name" value="UTP20_N"/>
    <property type="match status" value="1"/>
</dbReference>
<evidence type="ECO:0000256" key="5">
    <source>
        <dbReference type="ARBA" id="ARBA00022989"/>
    </source>
</evidence>
<dbReference type="InParanoid" id="K1PSF4"/>
<evidence type="ECO:0000256" key="11">
    <source>
        <dbReference type="RuleBase" id="RU000679"/>
    </source>
</evidence>
<dbReference type="FunCoup" id="K1PSF4">
    <property type="interactions" value="1378"/>
</dbReference>
<dbReference type="InterPro" id="IPR046523">
    <property type="entry name" value="UTP20_dom"/>
</dbReference>
<dbReference type="InterPro" id="IPR011989">
    <property type="entry name" value="ARM-like"/>
</dbReference>
<evidence type="ECO:0000256" key="2">
    <source>
        <dbReference type="ARBA" id="ARBA00022448"/>
    </source>
</evidence>
<keyword evidence="5" id="KW-1133">Transmembrane helix</keyword>
<gene>
    <name evidence="16" type="ORF">CGI_10008693</name>
</gene>
<dbReference type="Pfam" id="PF23099">
    <property type="entry name" value="UTP20_C"/>
    <property type="match status" value="1"/>
</dbReference>
<evidence type="ECO:0000256" key="10">
    <source>
        <dbReference type="ARBA" id="ARBA00023303"/>
    </source>
</evidence>
<dbReference type="GO" id="GO:0016020">
    <property type="term" value="C:membrane"/>
    <property type="evidence" value="ECO:0007669"/>
    <property type="project" value="UniProtKB-SubCell"/>
</dbReference>
<feature type="region of interest" description="Disordered" evidence="12">
    <location>
        <begin position="1006"/>
        <end position="1055"/>
    </location>
</feature>
<comment type="similarity">
    <text evidence="11">Belongs to the amiloride-sensitive sodium channel (TC 1.A.6) family.</text>
</comment>
<name>K1PSF4_MAGGI</name>
<dbReference type="InterPro" id="IPR001873">
    <property type="entry name" value="ENaC"/>
</dbReference>
<dbReference type="PANTHER" id="PTHR17695:SF11">
    <property type="entry name" value="SMALL SUBUNIT PROCESSOME COMPONENT 20 HOMOLOG"/>
    <property type="match status" value="1"/>
</dbReference>
<dbReference type="InterPro" id="IPR052575">
    <property type="entry name" value="SSU_processome_comp_20"/>
</dbReference>
<evidence type="ECO:0000259" key="14">
    <source>
        <dbReference type="Pfam" id="PF20416"/>
    </source>
</evidence>
<dbReference type="Gene3D" id="2.60.470.10">
    <property type="entry name" value="Acid-sensing ion channels like domains"/>
    <property type="match status" value="1"/>
</dbReference>
<evidence type="ECO:0000256" key="4">
    <source>
        <dbReference type="ARBA" id="ARBA00022692"/>
    </source>
</evidence>
<dbReference type="GO" id="GO:0005272">
    <property type="term" value="F:sodium channel activity"/>
    <property type="evidence" value="ECO:0007669"/>
    <property type="project" value="UniProtKB-KW"/>
</dbReference>
<comment type="subcellular location">
    <subcellularLocation>
        <location evidence="1">Membrane</location>
        <topology evidence="1">Multi-pass membrane protein</topology>
    </subcellularLocation>
</comment>
<keyword evidence="7 11" id="KW-0406">Ion transport</keyword>
<keyword evidence="4 11" id="KW-0812">Transmembrane</keyword>
<evidence type="ECO:0000256" key="12">
    <source>
        <dbReference type="SAM" id="MobiDB-lite"/>
    </source>
</evidence>
<evidence type="ECO:0000256" key="3">
    <source>
        <dbReference type="ARBA" id="ARBA00022461"/>
    </source>
</evidence>
<dbReference type="PRINTS" id="PR01078">
    <property type="entry name" value="AMINACHANNEL"/>
</dbReference>
<dbReference type="Pfam" id="PF00858">
    <property type="entry name" value="ASC"/>
    <property type="match status" value="1"/>
</dbReference>
<proteinExistence type="inferred from homology"/>
<dbReference type="Pfam" id="PF20416">
    <property type="entry name" value="UTP20"/>
    <property type="match status" value="1"/>
</dbReference>
<dbReference type="InterPro" id="IPR057525">
    <property type="entry name" value="UTP20_C"/>
</dbReference>
<dbReference type="Gene3D" id="1.25.10.10">
    <property type="entry name" value="Leucine-rich Repeat Variant"/>
    <property type="match status" value="2"/>
</dbReference>
<feature type="domain" description="U3 small nucleolar RNA-associated protein 20 C-terminal" evidence="15">
    <location>
        <begin position="1651"/>
        <end position="1998"/>
    </location>
</feature>
<feature type="domain" description="U3 small nucleolar RNA-associated protein 20" evidence="14">
    <location>
        <begin position="1103"/>
        <end position="1319"/>
    </location>
</feature>
<protein>
    <submittedName>
        <fullName evidence="16">Small subunit processome component 20-like protein</fullName>
    </submittedName>
</protein>
<evidence type="ECO:0000256" key="7">
    <source>
        <dbReference type="ARBA" id="ARBA00023065"/>
    </source>
</evidence>
<keyword evidence="2 11" id="KW-0813">Transport</keyword>
<keyword evidence="3 11" id="KW-0894">Sodium channel</keyword>
<evidence type="ECO:0000256" key="9">
    <source>
        <dbReference type="ARBA" id="ARBA00023201"/>
    </source>
</evidence>
<evidence type="ECO:0000256" key="1">
    <source>
        <dbReference type="ARBA" id="ARBA00004141"/>
    </source>
</evidence>
<keyword evidence="8" id="KW-0472">Membrane</keyword>
<feature type="region of interest" description="Disordered" evidence="12">
    <location>
        <begin position="1"/>
        <end position="28"/>
    </location>
</feature>
<dbReference type="EMBL" id="JH815965">
    <property type="protein sequence ID" value="EKC19370.1"/>
    <property type="molecule type" value="Genomic_DNA"/>
</dbReference>
<evidence type="ECO:0000256" key="6">
    <source>
        <dbReference type="ARBA" id="ARBA00023053"/>
    </source>
</evidence>
<keyword evidence="6" id="KW-0915">Sodium</keyword>